<protein>
    <submittedName>
        <fullName evidence="2">Uncharacterized protein</fullName>
    </submittedName>
</protein>
<feature type="transmembrane region" description="Helical" evidence="1">
    <location>
        <begin position="62"/>
        <end position="80"/>
    </location>
</feature>
<keyword evidence="3" id="KW-1185">Reference proteome</keyword>
<evidence type="ECO:0000256" key="1">
    <source>
        <dbReference type="SAM" id="Phobius"/>
    </source>
</evidence>
<dbReference type="OrthoDB" id="5915502at2759"/>
<accession>A0A813XBS0</accession>
<dbReference type="EMBL" id="CAJNOC010001490">
    <property type="protein sequence ID" value="CAF0869280.1"/>
    <property type="molecule type" value="Genomic_DNA"/>
</dbReference>
<feature type="transmembrane region" description="Helical" evidence="1">
    <location>
        <begin position="124"/>
        <end position="141"/>
    </location>
</feature>
<name>A0A813XBS0_9BILA</name>
<reference evidence="2" key="1">
    <citation type="submission" date="2021-02" db="EMBL/GenBank/DDBJ databases">
        <authorList>
            <person name="Nowell W R."/>
        </authorList>
    </citation>
    <scope>NUCLEOTIDE SEQUENCE</scope>
    <source>
        <strain evidence="2">Ploen Becks lab</strain>
    </source>
</reference>
<gene>
    <name evidence="2" type="ORF">OXX778_LOCUS9848</name>
</gene>
<comment type="caution">
    <text evidence="2">The sequence shown here is derived from an EMBL/GenBank/DDBJ whole genome shotgun (WGS) entry which is preliminary data.</text>
</comment>
<evidence type="ECO:0000313" key="2">
    <source>
        <dbReference type="EMBL" id="CAF0869280.1"/>
    </source>
</evidence>
<evidence type="ECO:0000313" key="3">
    <source>
        <dbReference type="Proteomes" id="UP000663879"/>
    </source>
</evidence>
<keyword evidence="1" id="KW-0472">Membrane</keyword>
<dbReference type="PANTHER" id="PTHR38640:SF1">
    <property type="entry name" value="GEO09659P1"/>
    <property type="match status" value="1"/>
</dbReference>
<sequence length="156" mass="17796">MSYYVYLNQKTRELIHKIQDVDKDKLINKAIPVVTGASYLLHSAKFMAPNTFSKLCGDKSLSISKALFLNSIFGGIFYIFTSKHMKNTKLRYAIGFSAFESVMFNFGTILTWSLSKVYLPDNEFINLCFGLLSGAFLLYSARNYLKFVDNKSSFNK</sequence>
<dbReference type="Proteomes" id="UP000663879">
    <property type="component" value="Unassembled WGS sequence"/>
</dbReference>
<keyword evidence="1" id="KW-0812">Transmembrane</keyword>
<organism evidence="2 3">
    <name type="scientific">Brachionus calyciflorus</name>
    <dbReference type="NCBI Taxonomy" id="104777"/>
    <lineage>
        <taxon>Eukaryota</taxon>
        <taxon>Metazoa</taxon>
        <taxon>Spiralia</taxon>
        <taxon>Gnathifera</taxon>
        <taxon>Rotifera</taxon>
        <taxon>Eurotatoria</taxon>
        <taxon>Monogononta</taxon>
        <taxon>Pseudotrocha</taxon>
        <taxon>Ploima</taxon>
        <taxon>Brachionidae</taxon>
        <taxon>Brachionus</taxon>
    </lineage>
</organism>
<dbReference type="AlphaFoldDB" id="A0A813XBS0"/>
<dbReference type="PANTHER" id="PTHR38640">
    <property type="entry name" value="GEO09659P1"/>
    <property type="match status" value="1"/>
</dbReference>
<keyword evidence="1" id="KW-1133">Transmembrane helix</keyword>
<proteinExistence type="predicted"/>
<feature type="transmembrane region" description="Helical" evidence="1">
    <location>
        <begin position="92"/>
        <end position="112"/>
    </location>
</feature>